<evidence type="ECO:0000256" key="4">
    <source>
        <dbReference type="ARBA" id="ARBA00023125"/>
    </source>
</evidence>
<evidence type="ECO:0000256" key="3">
    <source>
        <dbReference type="ARBA" id="ARBA00022578"/>
    </source>
</evidence>
<evidence type="ECO:0000256" key="1">
    <source>
        <dbReference type="ARBA" id="ARBA00002190"/>
    </source>
</evidence>
<dbReference type="PANTHER" id="PTHR33217:SF8">
    <property type="entry name" value="MUTATOR FAMILY TRANSPOSASE"/>
    <property type="match status" value="1"/>
</dbReference>
<feature type="compositionally biased region" description="Polar residues" evidence="7">
    <location>
        <begin position="79"/>
        <end position="96"/>
    </location>
</feature>
<evidence type="ECO:0000256" key="7">
    <source>
        <dbReference type="SAM" id="MobiDB-lite"/>
    </source>
</evidence>
<accession>A0A420ESP3</accession>
<keyword evidence="6" id="KW-0814">Transposable element</keyword>
<feature type="region of interest" description="Disordered" evidence="7">
    <location>
        <begin position="67"/>
        <end position="102"/>
    </location>
</feature>
<name>A0A420ESP3_9ACTN</name>
<dbReference type="Proteomes" id="UP000285744">
    <property type="component" value="Unassembled WGS sequence"/>
</dbReference>
<dbReference type="AlphaFoldDB" id="A0A420ESP3"/>
<dbReference type="Pfam" id="PF00872">
    <property type="entry name" value="Transposase_mut"/>
    <property type="match status" value="1"/>
</dbReference>
<dbReference type="PANTHER" id="PTHR33217">
    <property type="entry name" value="TRANSPOSASE FOR INSERTION SEQUENCE ELEMENT IS1081"/>
    <property type="match status" value="1"/>
</dbReference>
<dbReference type="NCBIfam" id="NF033543">
    <property type="entry name" value="transpos_IS256"/>
    <property type="match status" value="1"/>
</dbReference>
<comment type="function">
    <text evidence="1 6">Required for the transposition of the insertion element.</text>
</comment>
<keyword evidence="3 6" id="KW-0815">Transposition</keyword>
<dbReference type="RefSeq" id="WP_120331975.1">
    <property type="nucleotide sequence ID" value="NZ_RAQQ01000036.1"/>
</dbReference>
<gene>
    <name evidence="8" type="ORF">D7I43_30140</name>
</gene>
<reference evidence="8 9" key="1">
    <citation type="journal article" date="2018" name="Int. J. Syst. Evol. Microbiol.">
        <title>Micromonospora globbae sp. nov., an endophytic actinomycete isolated from roots of Globba winitii C. H. Wright.</title>
        <authorList>
            <person name="Kuncharoen N."/>
            <person name="Pittayakhajonwut P."/>
            <person name="Tanasupawat S."/>
        </authorList>
    </citation>
    <scope>NUCLEOTIDE SEQUENCE [LARGE SCALE GENOMIC DNA]</scope>
    <source>
        <strain evidence="8 9">WPS1-2</strain>
    </source>
</reference>
<proteinExistence type="inferred from homology"/>
<evidence type="ECO:0000313" key="8">
    <source>
        <dbReference type="EMBL" id="RKF23698.1"/>
    </source>
</evidence>
<keyword evidence="4 6" id="KW-0238">DNA-binding</keyword>
<dbReference type="GO" id="GO:0004803">
    <property type="term" value="F:transposase activity"/>
    <property type="evidence" value="ECO:0007669"/>
    <property type="project" value="UniProtKB-UniRule"/>
</dbReference>
<comment type="caution">
    <text evidence="8">The sequence shown here is derived from an EMBL/GenBank/DDBJ whole genome shotgun (WGS) entry which is preliminary data.</text>
</comment>
<feature type="region of interest" description="Disordered" evidence="7">
    <location>
        <begin position="1"/>
        <end position="21"/>
    </location>
</feature>
<dbReference type="EMBL" id="RAQQ01000036">
    <property type="protein sequence ID" value="RKF23698.1"/>
    <property type="molecule type" value="Genomic_DNA"/>
</dbReference>
<dbReference type="PROSITE" id="PS01007">
    <property type="entry name" value="TRANSPOSASE_MUTATOR"/>
    <property type="match status" value="1"/>
</dbReference>
<comment type="similarity">
    <text evidence="2 6">Belongs to the transposase mutator family.</text>
</comment>
<dbReference type="InterPro" id="IPR001207">
    <property type="entry name" value="Transposase_mutator"/>
</dbReference>
<dbReference type="GO" id="GO:0003677">
    <property type="term" value="F:DNA binding"/>
    <property type="evidence" value="ECO:0007669"/>
    <property type="project" value="UniProtKB-UniRule"/>
</dbReference>
<dbReference type="OrthoDB" id="9793302at2"/>
<organism evidence="8 9">
    <name type="scientific">Micromonospora globbae</name>
    <dbReference type="NCBI Taxonomy" id="1894969"/>
    <lineage>
        <taxon>Bacteria</taxon>
        <taxon>Bacillati</taxon>
        <taxon>Actinomycetota</taxon>
        <taxon>Actinomycetes</taxon>
        <taxon>Micromonosporales</taxon>
        <taxon>Micromonosporaceae</taxon>
        <taxon>Micromonospora</taxon>
    </lineage>
</organism>
<evidence type="ECO:0000256" key="5">
    <source>
        <dbReference type="ARBA" id="ARBA00023172"/>
    </source>
</evidence>
<keyword evidence="5 6" id="KW-0233">DNA recombination</keyword>
<protein>
    <recommendedName>
        <fullName evidence="6">Mutator family transposase</fullName>
    </recommendedName>
</protein>
<evidence type="ECO:0000256" key="6">
    <source>
        <dbReference type="RuleBase" id="RU365089"/>
    </source>
</evidence>
<dbReference type="GO" id="GO:0006313">
    <property type="term" value="P:DNA transposition"/>
    <property type="evidence" value="ECO:0007669"/>
    <property type="project" value="UniProtKB-UniRule"/>
</dbReference>
<evidence type="ECO:0000313" key="9">
    <source>
        <dbReference type="Proteomes" id="UP000285744"/>
    </source>
</evidence>
<evidence type="ECO:0000256" key="2">
    <source>
        <dbReference type="ARBA" id="ARBA00010961"/>
    </source>
</evidence>
<sequence>MTATLNDQTGRKKRAEPSAEAKAAAELVRAAKEQGLSLTGPDGLLKQLTKTVLETALNEEMTEHLGYEKHDQAGAGSGNIRNGSRSKTVLTDTSGPVQIDVPRDRAGTFEPQIVRKRQRRLSGVDEVVLSLYAKGLTTGEISAHFAEIYGASVSKETISRITDKVIEEMADWSHRPLDAIYAAVFIDAIVVKVRDGQVANRPIYAAIGVTLDGDKDILGLWAGAGGEGAKFWMSVLTDLRNRGVKDVFFLVCDGLKGLPEVVTNVWPQTVVQTCVIHLIRNTFRLTSRKYWDELKRDIKPIYTAVNADAARTAFDDLADKWRGRYPAVIRLWDNAWAEFIPFLDYDLEIRKVICSTNAIESLNARYRRAVKARGHFPNEQAALKCLYLVTRSLDPTGAGRTRWTMRWKPALNAFAITFSDRFPAAETY</sequence>